<dbReference type="RefSeq" id="WP_091834154.1">
    <property type="nucleotide sequence ID" value="NZ_FPAA01000002.1"/>
</dbReference>
<dbReference type="Proteomes" id="UP000198660">
    <property type="component" value="Unassembled WGS sequence"/>
</dbReference>
<keyword evidence="2" id="KW-1185">Reference proteome</keyword>
<dbReference type="OrthoDB" id="2990599at2"/>
<evidence type="ECO:0008006" key="3">
    <source>
        <dbReference type="Google" id="ProtNLM"/>
    </source>
</evidence>
<evidence type="ECO:0000313" key="1">
    <source>
        <dbReference type="EMBL" id="SFS45709.1"/>
    </source>
</evidence>
<sequence length="123" mass="13881">MKLNLNGLGYKIFEINGNNIVDSKSFFEHGIVNLPQDPVLSKEVNHDALLDSLFGGLDEGEYNKVAIFWNDANNMLEHGLEGLLRIITVFQVLKDQIMDPRTGFFSKETDLLIFLFGSGKNFD</sequence>
<name>A0A1I6PZP0_9BACL</name>
<accession>A0A1I6PZP0</accession>
<gene>
    <name evidence="1" type="ORF">SAMN05444972_102245</name>
</gene>
<dbReference type="EMBL" id="FPAA01000002">
    <property type="protein sequence ID" value="SFS45709.1"/>
    <property type="molecule type" value="Genomic_DNA"/>
</dbReference>
<reference evidence="2" key="1">
    <citation type="submission" date="2016-10" db="EMBL/GenBank/DDBJ databases">
        <authorList>
            <person name="Varghese N."/>
            <person name="Submissions S."/>
        </authorList>
    </citation>
    <scope>NUCLEOTIDE SEQUENCE [LARGE SCALE GENOMIC DNA]</scope>
    <source>
        <strain evidence="2">DSM 45789</strain>
    </source>
</reference>
<organism evidence="1 2">
    <name type="scientific">Marininema halotolerans</name>
    <dbReference type="NCBI Taxonomy" id="1155944"/>
    <lineage>
        <taxon>Bacteria</taxon>
        <taxon>Bacillati</taxon>
        <taxon>Bacillota</taxon>
        <taxon>Bacilli</taxon>
        <taxon>Bacillales</taxon>
        <taxon>Thermoactinomycetaceae</taxon>
        <taxon>Marininema</taxon>
    </lineage>
</organism>
<dbReference type="AlphaFoldDB" id="A0A1I6PZP0"/>
<proteinExistence type="predicted"/>
<protein>
    <recommendedName>
        <fullName evidence="3">Barstar (Barnase inhibitor)</fullName>
    </recommendedName>
</protein>
<evidence type="ECO:0000313" key="2">
    <source>
        <dbReference type="Proteomes" id="UP000198660"/>
    </source>
</evidence>